<organism evidence="6 7">
    <name type="scientific">Jimgerdemannia flammicorona</name>
    <dbReference type="NCBI Taxonomy" id="994334"/>
    <lineage>
        <taxon>Eukaryota</taxon>
        <taxon>Fungi</taxon>
        <taxon>Fungi incertae sedis</taxon>
        <taxon>Mucoromycota</taxon>
        <taxon>Mucoromycotina</taxon>
        <taxon>Endogonomycetes</taxon>
        <taxon>Endogonales</taxon>
        <taxon>Endogonaceae</taxon>
        <taxon>Jimgerdemannia</taxon>
    </lineage>
</organism>
<evidence type="ECO:0000256" key="4">
    <source>
        <dbReference type="ARBA" id="ARBA00023242"/>
    </source>
</evidence>
<dbReference type="InterPro" id="IPR019038">
    <property type="entry name" value="POLD3"/>
</dbReference>
<dbReference type="GO" id="GO:0006297">
    <property type="term" value="P:nucleotide-excision repair, DNA gap filling"/>
    <property type="evidence" value="ECO:0007669"/>
    <property type="project" value="TreeGrafter"/>
</dbReference>
<dbReference type="GO" id="GO:0006271">
    <property type="term" value="P:DNA strand elongation involved in DNA replication"/>
    <property type="evidence" value="ECO:0007669"/>
    <property type="project" value="TreeGrafter"/>
</dbReference>
<comment type="subcellular location">
    <subcellularLocation>
        <location evidence="1">Nucleus</location>
    </subcellularLocation>
</comment>
<gene>
    <name evidence="6" type="ORF">BC938DRAFT_484081</name>
</gene>
<protein>
    <recommendedName>
        <fullName evidence="2">DNA polymerase delta subunit 3</fullName>
    </recommendedName>
</protein>
<sequence length="401" mass="44365">MLYEFSTTNTKKDSHATYCLCGFTKDNDQQLVTLVPQEEVEAAKEQFKVITSIHVYSVQPCRPNDVSILVAANHDIPNFDAKDLSRFGVIIHPDFKINDFRRKPPVVAPAPISKTTSKPIEKSTSSGAATQSANPKSVSDLSRSKSKTMSSFFGKAATMTQTKENSDANKVEVSITRTTSTSSKIATMSLSKKTEGAAVAMTNKAKDVDKRVEQELDEEIQGTRSRKRKIVLQESDVSSADDDSDEERDRRLAMSARQAGEVDEGAGRGGGVEEEAEEDEERRNVKVEVEEEQAVIEMDVDGQQSSETMMNAAESEEIYAPSKRRRLKRKVLKKKHHVNARGFMVTEDAWEWESYSEDEPEFPKAVVKQLAAAASTGKGRGKRGGSGPTDQKSLLSFWGKR</sequence>
<keyword evidence="4" id="KW-0539">Nucleus</keyword>
<comment type="caution">
    <text evidence="6">The sequence shown here is derived from an EMBL/GenBank/DDBJ whole genome shotgun (WGS) entry which is preliminary data.</text>
</comment>
<dbReference type="Pfam" id="PF09507">
    <property type="entry name" value="CDC27"/>
    <property type="match status" value="1"/>
</dbReference>
<feature type="region of interest" description="Disordered" evidence="5">
    <location>
        <begin position="371"/>
        <end position="401"/>
    </location>
</feature>
<evidence type="ECO:0000256" key="5">
    <source>
        <dbReference type="SAM" id="MobiDB-lite"/>
    </source>
</evidence>
<dbReference type="Gene3D" id="3.90.1030.20">
    <property type="entry name" value="DNA polymerase delta, p66 (Cdc27) subunit, wHTH domain"/>
    <property type="match status" value="1"/>
</dbReference>
<keyword evidence="7" id="KW-1185">Reference proteome</keyword>
<name>A0A433R051_9FUNG</name>
<dbReference type="GO" id="GO:0003887">
    <property type="term" value="F:DNA-directed DNA polymerase activity"/>
    <property type="evidence" value="ECO:0007669"/>
    <property type="project" value="TreeGrafter"/>
</dbReference>
<dbReference type="GO" id="GO:1904161">
    <property type="term" value="P:DNA synthesis involved in UV-damage excision repair"/>
    <property type="evidence" value="ECO:0007669"/>
    <property type="project" value="TreeGrafter"/>
</dbReference>
<dbReference type="InterPro" id="IPR041913">
    <property type="entry name" value="POLD3_sf"/>
</dbReference>
<dbReference type="GO" id="GO:0043625">
    <property type="term" value="C:delta DNA polymerase complex"/>
    <property type="evidence" value="ECO:0007669"/>
    <property type="project" value="InterPro"/>
</dbReference>
<feature type="compositionally biased region" description="Polar residues" evidence="5">
    <location>
        <begin position="113"/>
        <end position="145"/>
    </location>
</feature>
<dbReference type="AlphaFoldDB" id="A0A433R051"/>
<feature type="region of interest" description="Disordered" evidence="5">
    <location>
        <begin position="225"/>
        <end position="319"/>
    </location>
</feature>
<reference evidence="6 7" key="1">
    <citation type="journal article" date="2018" name="New Phytol.">
        <title>Phylogenomics of Endogonaceae and evolution of mycorrhizas within Mucoromycota.</title>
        <authorList>
            <person name="Chang Y."/>
            <person name="Desiro A."/>
            <person name="Na H."/>
            <person name="Sandor L."/>
            <person name="Lipzen A."/>
            <person name="Clum A."/>
            <person name="Barry K."/>
            <person name="Grigoriev I.V."/>
            <person name="Martin F.M."/>
            <person name="Stajich J.E."/>
            <person name="Smith M.E."/>
            <person name="Bonito G."/>
            <person name="Spatafora J.W."/>
        </authorList>
    </citation>
    <scope>NUCLEOTIDE SEQUENCE [LARGE SCALE GENOMIC DNA]</scope>
    <source>
        <strain evidence="6 7">AD002</strain>
    </source>
</reference>
<evidence type="ECO:0000313" key="7">
    <source>
        <dbReference type="Proteomes" id="UP000274822"/>
    </source>
</evidence>
<evidence type="ECO:0000256" key="1">
    <source>
        <dbReference type="ARBA" id="ARBA00004123"/>
    </source>
</evidence>
<dbReference type="PANTHER" id="PTHR17598:SF13">
    <property type="entry name" value="DNA POLYMERASE DELTA SUBUNIT 3"/>
    <property type="match status" value="1"/>
</dbReference>
<accession>A0A433R051</accession>
<evidence type="ECO:0000256" key="2">
    <source>
        <dbReference type="ARBA" id="ARBA00017589"/>
    </source>
</evidence>
<dbReference type="EMBL" id="RBNJ01000096">
    <property type="protein sequence ID" value="RUS35413.1"/>
    <property type="molecule type" value="Genomic_DNA"/>
</dbReference>
<proteinExistence type="predicted"/>
<dbReference type="PANTHER" id="PTHR17598">
    <property type="entry name" value="DNA POLYMERASE DELTA SUBUNIT 3"/>
    <property type="match status" value="1"/>
</dbReference>
<dbReference type="Proteomes" id="UP000274822">
    <property type="component" value="Unassembled WGS sequence"/>
</dbReference>
<feature type="region of interest" description="Disordered" evidence="5">
    <location>
        <begin position="107"/>
        <end position="145"/>
    </location>
</feature>
<evidence type="ECO:0000256" key="3">
    <source>
        <dbReference type="ARBA" id="ARBA00022705"/>
    </source>
</evidence>
<feature type="compositionally biased region" description="Acidic residues" evidence="5">
    <location>
        <begin position="289"/>
        <end position="300"/>
    </location>
</feature>
<keyword evidence="3" id="KW-0235">DNA replication</keyword>
<evidence type="ECO:0000313" key="6">
    <source>
        <dbReference type="EMBL" id="RUS35413.1"/>
    </source>
</evidence>